<comment type="caution">
    <text evidence="1">The sequence shown here is derived from an EMBL/GenBank/DDBJ whole genome shotgun (WGS) entry which is preliminary data.</text>
</comment>
<evidence type="ECO:0000313" key="2">
    <source>
        <dbReference type="Proteomes" id="UP000199727"/>
    </source>
</evidence>
<reference evidence="1 2" key="1">
    <citation type="submission" date="2017-06" db="EMBL/GenBank/DDBJ databases">
        <title>Global population genomics of the pathogenic fungus Cryptococcus neoformans var. grubii.</title>
        <authorList>
            <person name="Cuomo C."/>
            <person name="Litvintseva A."/>
            <person name="Chen Y."/>
            <person name="Young S."/>
            <person name="Zeng Q."/>
            <person name="Chapman S."/>
            <person name="Gujja S."/>
            <person name="Saif S."/>
            <person name="Birren B."/>
        </authorList>
    </citation>
    <scope>NUCLEOTIDE SEQUENCE [LARGE SCALE GENOMIC DNA]</scope>
    <source>
        <strain evidence="1 2">Tu259-1</strain>
    </source>
</reference>
<accession>A0A854Q9F6</accession>
<sequence>MSIEDYNMPIVKLGQESQCLQTSNSSATVAFQVPRTNRPSHTPPSLPQLSNTSNMVRAMGNLKGSTPDFPLPICSLVWY</sequence>
<gene>
    <name evidence="1" type="ORF">C361_04600</name>
</gene>
<dbReference type="Proteomes" id="UP000199727">
    <property type="component" value="Unassembled WGS sequence"/>
</dbReference>
<protein>
    <submittedName>
        <fullName evidence="1">Uncharacterized protein</fullName>
    </submittedName>
</protein>
<name>A0A854Q9F6_CRYNE</name>
<organism evidence="1 2">
    <name type="scientific">Cryptococcus neoformans Tu259-1</name>
    <dbReference type="NCBI Taxonomy" id="1230072"/>
    <lineage>
        <taxon>Eukaryota</taxon>
        <taxon>Fungi</taxon>
        <taxon>Dikarya</taxon>
        <taxon>Basidiomycota</taxon>
        <taxon>Agaricomycotina</taxon>
        <taxon>Tremellomycetes</taxon>
        <taxon>Tremellales</taxon>
        <taxon>Cryptococcaceae</taxon>
        <taxon>Cryptococcus</taxon>
        <taxon>Cryptococcus neoformans species complex</taxon>
    </lineage>
</organism>
<proteinExistence type="predicted"/>
<dbReference type="AlphaFoldDB" id="A0A854Q9F6"/>
<dbReference type="EMBL" id="AMKT01000056">
    <property type="protein sequence ID" value="OXG18475.1"/>
    <property type="molecule type" value="Genomic_DNA"/>
</dbReference>
<evidence type="ECO:0000313" key="1">
    <source>
        <dbReference type="EMBL" id="OXG18475.1"/>
    </source>
</evidence>